<feature type="binding site" evidence="6 8">
    <location>
        <position position="100"/>
    </location>
    <ligand>
        <name>substrate</name>
    </ligand>
</feature>
<dbReference type="SUPFAM" id="SSF53254">
    <property type="entry name" value="Phosphoglycerate mutase-like"/>
    <property type="match status" value="1"/>
</dbReference>
<feature type="binding site" evidence="6 8">
    <location>
        <begin position="116"/>
        <end position="117"/>
    </location>
    <ligand>
        <name>substrate</name>
    </ligand>
</feature>
<evidence type="ECO:0000256" key="6">
    <source>
        <dbReference type="HAMAP-Rule" id="MF_01039"/>
    </source>
</evidence>
<feature type="binding site" evidence="6 8">
    <location>
        <position position="62"/>
    </location>
    <ligand>
        <name>substrate</name>
    </ligand>
</feature>
<name>A0A0G4Q1K4_9GAMM</name>
<comment type="function">
    <text evidence="6 10">Catalyzes the interconversion of 2-phosphoglycerate and 3-phosphoglycerate.</text>
</comment>
<protein>
    <recommendedName>
        <fullName evidence="6 10">2,3-bisphosphoglycerate-dependent phosphoglycerate mutase</fullName>
        <shortName evidence="6">BPG-dependent PGAM</shortName>
        <shortName evidence="6">PGAM</shortName>
        <shortName evidence="6">Phosphoglyceromutase</shortName>
        <shortName evidence="6">dPGM</shortName>
        <ecNumber evidence="6 10">5.4.2.11</ecNumber>
    </recommendedName>
</protein>
<evidence type="ECO:0000256" key="2">
    <source>
        <dbReference type="ARBA" id="ARBA00006717"/>
    </source>
</evidence>
<dbReference type="InterPro" id="IPR001345">
    <property type="entry name" value="PG/BPGM_mutase_AS"/>
</dbReference>
<dbReference type="NCBIfam" id="TIGR01258">
    <property type="entry name" value="pgm_1"/>
    <property type="match status" value="1"/>
</dbReference>
<dbReference type="Gene3D" id="3.40.50.1240">
    <property type="entry name" value="Phosphoglycerate mutase-like"/>
    <property type="match status" value="1"/>
</dbReference>
<reference evidence="13" key="2">
    <citation type="submission" date="2015-06" db="EMBL/GenBank/DDBJ databases">
        <authorList>
            <person name="Urmite Genomes"/>
        </authorList>
    </citation>
    <scope>NUCLEOTIDE SEQUENCE [LARGE SCALE GENOMIC DNA]</scope>
    <source>
        <strain evidence="13">CSUR P1867</strain>
    </source>
</reference>
<feature type="binding site" evidence="6 8">
    <location>
        <begin position="23"/>
        <end position="24"/>
    </location>
    <ligand>
        <name>substrate</name>
    </ligand>
</feature>
<evidence type="ECO:0000256" key="5">
    <source>
        <dbReference type="ARBA" id="ARBA00023235"/>
    </source>
</evidence>
<evidence type="ECO:0000256" key="4">
    <source>
        <dbReference type="ARBA" id="ARBA00023152"/>
    </source>
</evidence>
<dbReference type="InterPro" id="IPR005952">
    <property type="entry name" value="Phosphogly_mut1"/>
</dbReference>
<evidence type="ECO:0000313" key="11">
    <source>
        <dbReference type="EMBL" id="CRL59673.1"/>
    </source>
</evidence>
<evidence type="ECO:0000256" key="1">
    <source>
        <dbReference type="ARBA" id="ARBA00000380"/>
    </source>
</evidence>
<dbReference type="EMBL" id="CVRY01000001">
    <property type="protein sequence ID" value="CRL59673.1"/>
    <property type="molecule type" value="Genomic_DNA"/>
</dbReference>
<sequence length="250" mass="28391">MAVTKLVLVRHGESVWNKENRFTGWTDVELSEKGRNEAQEAGKLLKAEGFAFDYAYTSVLKRAIHTLWNILDQVDQQWLPVEKSWKLNERHYGALQGLNKAETAEKYGDEQVKQWRRGFAITPPELTKDDERFPGKDPRYASLTEAELPLTESLALTIDRVTPYWEEVIKPRVASGEKVIIAAHGNSLRALVKYLDNMSEDEILELNIPTAVPLVYEFDENMKPIKRYYLGNADEIAAKAAAVANQGKAK</sequence>
<feature type="active site" description="Tele-phosphohistidine intermediate" evidence="6 7">
    <location>
        <position position="11"/>
    </location>
</feature>
<comment type="similarity">
    <text evidence="2 6">Belongs to the phosphoglycerate mutase family. BPG-dependent PGAM subfamily.</text>
</comment>
<dbReference type="GO" id="GO:0006094">
    <property type="term" value="P:gluconeogenesis"/>
    <property type="evidence" value="ECO:0007669"/>
    <property type="project" value="UniProtKB-UniRule"/>
</dbReference>
<evidence type="ECO:0000313" key="14">
    <source>
        <dbReference type="Proteomes" id="UP000619976"/>
    </source>
</evidence>
<dbReference type="Proteomes" id="UP000183920">
    <property type="component" value="Unassembled WGS sequence"/>
</dbReference>
<reference evidence="11" key="1">
    <citation type="submission" date="2015-06" db="EMBL/GenBank/DDBJ databases">
        <authorList>
            <person name="Urmite Genomes Urmite Genomes"/>
        </authorList>
    </citation>
    <scope>NUCLEOTIDE SEQUENCE [LARGE SCALE GENOMIC DNA]</scope>
    <source>
        <strain evidence="11">CSUR P1867</strain>
    </source>
</reference>
<dbReference type="PROSITE" id="PS00175">
    <property type="entry name" value="PG_MUTASE"/>
    <property type="match status" value="1"/>
</dbReference>
<keyword evidence="4 6" id="KW-0324">Glycolysis</keyword>
<comment type="pathway">
    <text evidence="6 10">Carbohydrate degradation; glycolysis; pyruvate from D-glyceraldehyde 3-phosphate: step 3/5.</text>
</comment>
<dbReference type="GO" id="GO:0004619">
    <property type="term" value="F:phosphoglycerate mutase activity"/>
    <property type="evidence" value="ECO:0007669"/>
    <property type="project" value="UniProtKB-UniRule"/>
</dbReference>
<dbReference type="GeneID" id="76522214"/>
<evidence type="ECO:0000256" key="9">
    <source>
        <dbReference type="PIRSR" id="PIRSR613078-3"/>
    </source>
</evidence>
<gene>
    <name evidence="6 11" type="primary">gpmA</name>
    <name evidence="11" type="ORF">BN1804_00564</name>
    <name evidence="12" type="ORF">JFQ69_10610</name>
</gene>
<accession>A0A379EJE3</accession>
<evidence type="ECO:0000313" key="13">
    <source>
        <dbReference type="Proteomes" id="UP000183920"/>
    </source>
</evidence>
<feature type="binding site" evidence="6 8">
    <location>
        <begin position="89"/>
        <end position="92"/>
    </location>
    <ligand>
        <name>substrate</name>
    </ligand>
</feature>
<keyword evidence="14" id="KW-1185">Reference proteome</keyword>
<dbReference type="AlphaFoldDB" id="A0A0G4Q1K4"/>
<evidence type="ECO:0000256" key="10">
    <source>
        <dbReference type="RuleBase" id="RU004512"/>
    </source>
</evidence>
<comment type="catalytic activity">
    <reaction evidence="1 6 10">
        <text>(2R)-2-phosphoglycerate = (2R)-3-phosphoglycerate</text>
        <dbReference type="Rhea" id="RHEA:15901"/>
        <dbReference type="ChEBI" id="CHEBI:58272"/>
        <dbReference type="ChEBI" id="CHEBI:58289"/>
        <dbReference type="EC" id="5.4.2.11"/>
    </reaction>
</comment>
<keyword evidence="3 6" id="KW-0312">Gluconeogenesis</keyword>
<dbReference type="EC" id="5.4.2.11" evidence="6 10"/>
<dbReference type="InterPro" id="IPR013078">
    <property type="entry name" value="His_Pase_superF_clade-1"/>
</dbReference>
<dbReference type="SMART" id="SM00855">
    <property type="entry name" value="PGAM"/>
    <property type="match status" value="1"/>
</dbReference>
<evidence type="ECO:0000256" key="7">
    <source>
        <dbReference type="PIRSR" id="PIRSR613078-1"/>
    </source>
</evidence>
<feature type="site" description="Transition state stabilizer" evidence="6 9">
    <location>
        <position position="184"/>
    </location>
</feature>
<dbReference type="InterPro" id="IPR029033">
    <property type="entry name" value="His_PPase_superfam"/>
</dbReference>
<proteinExistence type="inferred from homology"/>
<organism evidence="11 13">
    <name type="scientific">Proteus penneri</name>
    <dbReference type="NCBI Taxonomy" id="102862"/>
    <lineage>
        <taxon>Bacteria</taxon>
        <taxon>Pseudomonadati</taxon>
        <taxon>Pseudomonadota</taxon>
        <taxon>Gammaproteobacteria</taxon>
        <taxon>Enterobacterales</taxon>
        <taxon>Morganellaceae</taxon>
        <taxon>Proteus</taxon>
    </lineage>
</organism>
<comment type="subunit">
    <text evidence="6">Homodimer.</text>
</comment>
<dbReference type="CDD" id="cd07067">
    <property type="entry name" value="HP_PGM_like"/>
    <property type="match status" value="1"/>
</dbReference>
<dbReference type="PANTHER" id="PTHR11931">
    <property type="entry name" value="PHOSPHOGLYCERATE MUTASE"/>
    <property type="match status" value="1"/>
</dbReference>
<dbReference type="Proteomes" id="UP000619976">
    <property type="component" value="Unassembled WGS sequence"/>
</dbReference>
<evidence type="ECO:0000256" key="3">
    <source>
        <dbReference type="ARBA" id="ARBA00022432"/>
    </source>
</evidence>
<dbReference type="Pfam" id="PF00300">
    <property type="entry name" value="His_Phos_1"/>
    <property type="match status" value="1"/>
</dbReference>
<evidence type="ECO:0000313" key="12">
    <source>
        <dbReference type="EMBL" id="MBJ2118113.1"/>
    </source>
</evidence>
<dbReference type="EMBL" id="JAEKCB010000004">
    <property type="protein sequence ID" value="MBJ2118113.1"/>
    <property type="molecule type" value="Genomic_DNA"/>
</dbReference>
<dbReference type="NCBIfam" id="NF010713">
    <property type="entry name" value="PRK14115.1"/>
    <property type="match status" value="1"/>
</dbReference>
<dbReference type="GO" id="GO:0006096">
    <property type="term" value="P:glycolytic process"/>
    <property type="evidence" value="ECO:0007669"/>
    <property type="project" value="UniProtKB-UniRule"/>
</dbReference>
<dbReference type="PIRSF" id="PIRSF000709">
    <property type="entry name" value="6PFK_2-Ptase"/>
    <property type="match status" value="1"/>
</dbReference>
<dbReference type="UniPathway" id="UPA00109">
    <property type="reaction ID" value="UER00186"/>
</dbReference>
<accession>A0A0G4Q1K4</accession>
<dbReference type="RefSeq" id="WP_072062906.1">
    <property type="nucleotide sequence ID" value="NZ_CAXOKJ010000012.1"/>
</dbReference>
<feature type="binding site" evidence="6 8">
    <location>
        <begin position="185"/>
        <end position="186"/>
    </location>
    <ligand>
        <name>substrate</name>
    </ligand>
</feature>
<evidence type="ECO:0000256" key="8">
    <source>
        <dbReference type="PIRSR" id="PIRSR613078-2"/>
    </source>
</evidence>
<dbReference type="HAMAP" id="MF_01039">
    <property type="entry name" value="PGAM_GpmA"/>
    <property type="match status" value="1"/>
</dbReference>
<dbReference type="FunFam" id="3.40.50.1240:FF:000003">
    <property type="entry name" value="2,3-bisphosphoglycerate-dependent phosphoglycerate mutase"/>
    <property type="match status" value="1"/>
</dbReference>
<feature type="active site" description="Proton donor/acceptor" evidence="6 7">
    <location>
        <position position="89"/>
    </location>
</feature>
<keyword evidence="5 6" id="KW-0413">Isomerase</keyword>
<reference evidence="12 14" key="3">
    <citation type="submission" date="2020-12" db="EMBL/GenBank/DDBJ databases">
        <title>Enhanced detection system for hospital associated transmission using whole genome sequencing surveillance.</title>
        <authorList>
            <person name="Harrison L.H."/>
            <person name="Van Tyne D."/>
            <person name="Marsh J.W."/>
            <person name="Griffith M.P."/>
            <person name="Snyder D.J."/>
            <person name="Cooper V.S."/>
            <person name="Mustapha M."/>
        </authorList>
    </citation>
    <scope>NUCLEOTIDE SEQUENCE [LARGE SCALE GENOMIC DNA]</scope>
    <source>
        <strain evidence="12 14">PR00195</strain>
    </source>
</reference>
<feature type="binding site" evidence="6 8">
    <location>
        <begin position="10"/>
        <end position="17"/>
    </location>
    <ligand>
        <name>substrate</name>
    </ligand>
</feature>